<protein>
    <submittedName>
        <fullName evidence="2">Uncharacterized protein</fullName>
    </submittedName>
</protein>
<accession>A0A8H3F3Z2</accession>
<feature type="region of interest" description="Disordered" evidence="1">
    <location>
        <begin position="13"/>
        <end position="121"/>
    </location>
</feature>
<feature type="compositionally biased region" description="Basic and acidic residues" evidence="1">
    <location>
        <begin position="312"/>
        <end position="346"/>
    </location>
</feature>
<dbReference type="InterPro" id="IPR013268">
    <property type="entry name" value="UTP16"/>
</dbReference>
<reference evidence="2" key="1">
    <citation type="submission" date="2021-03" db="EMBL/GenBank/DDBJ databases">
        <authorList>
            <person name="Tagirdzhanova G."/>
        </authorList>
    </citation>
    <scope>NUCLEOTIDE SEQUENCE</scope>
</reference>
<proteinExistence type="predicted"/>
<gene>
    <name evidence="2" type="ORF">IMSHALPRED_003496</name>
</gene>
<dbReference type="Proteomes" id="UP000664534">
    <property type="component" value="Unassembled WGS sequence"/>
</dbReference>
<feature type="region of interest" description="Disordered" evidence="1">
    <location>
        <begin position="133"/>
        <end position="402"/>
    </location>
</feature>
<feature type="compositionally biased region" description="Acidic residues" evidence="1">
    <location>
        <begin position="277"/>
        <end position="288"/>
    </location>
</feature>
<feature type="compositionally biased region" description="Low complexity" evidence="1">
    <location>
        <begin position="99"/>
        <end position="113"/>
    </location>
</feature>
<keyword evidence="3" id="KW-1185">Reference proteome</keyword>
<evidence type="ECO:0000313" key="2">
    <source>
        <dbReference type="EMBL" id="CAF9917193.1"/>
    </source>
</evidence>
<dbReference type="AlphaFoldDB" id="A0A8H3F3Z2"/>
<organism evidence="2 3">
    <name type="scientific">Imshaugia aleurites</name>
    <dbReference type="NCBI Taxonomy" id="172621"/>
    <lineage>
        <taxon>Eukaryota</taxon>
        <taxon>Fungi</taxon>
        <taxon>Dikarya</taxon>
        <taxon>Ascomycota</taxon>
        <taxon>Pezizomycotina</taxon>
        <taxon>Lecanoromycetes</taxon>
        <taxon>OSLEUM clade</taxon>
        <taxon>Lecanoromycetidae</taxon>
        <taxon>Lecanorales</taxon>
        <taxon>Lecanorineae</taxon>
        <taxon>Parmeliaceae</taxon>
        <taxon>Imshaugia</taxon>
    </lineage>
</organism>
<feature type="compositionally biased region" description="Polar residues" evidence="1">
    <location>
        <begin position="15"/>
        <end position="31"/>
    </location>
</feature>
<evidence type="ECO:0000313" key="3">
    <source>
        <dbReference type="Proteomes" id="UP000664534"/>
    </source>
</evidence>
<dbReference type="GO" id="GO:0006364">
    <property type="term" value="P:rRNA processing"/>
    <property type="evidence" value="ECO:0007669"/>
    <property type="project" value="InterPro"/>
</dbReference>
<feature type="compositionally biased region" description="Basic and acidic residues" evidence="1">
    <location>
        <begin position="267"/>
        <end position="276"/>
    </location>
</feature>
<dbReference type="GO" id="GO:0030515">
    <property type="term" value="F:snoRNA binding"/>
    <property type="evidence" value="ECO:0007669"/>
    <property type="project" value="InterPro"/>
</dbReference>
<feature type="compositionally biased region" description="Polar residues" evidence="1">
    <location>
        <begin position="141"/>
        <end position="161"/>
    </location>
</feature>
<evidence type="ECO:0000256" key="1">
    <source>
        <dbReference type="SAM" id="MobiDB-lite"/>
    </source>
</evidence>
<dbReference type="EMBL" id="CAJPDT010000018">
    <property type="protein sequence ID" value="CAF9917193.1"/>
    <property type="molecule type" value="Genomic_DNA"/>
</dbReference>
<dbReference type="Pfam" id="PF08297">
    <property type="entry name" value="U3_snoRNA_assoc"/>
    <property type="match status" value="1"/>
</dbReference>
<name>A0A8H3F3Z2_9LECA</name>
<comment type="caution">
    <text evidence="2">The sequence shown here is derived from an EMBL/GenBank/DDBJ whole genome shotgun (WGS) entry which is preliminary data.</text>
</comment>
<feature type="compositionally biased region" description="Basic and acidic residues" evidence="1">
    <location>
        <begin position="72"/>
        <end position="83"/>
    </location>
</feature>
<dbReference type="OrthoDB" id="5423707at2759"/>
<feature type="compositionally biased region" description="Basic and acidic residues" evidence="1">
    <location>
        <begin position="355"/>
        <end position="373"/>
    </location>
</feature>
<sequence>MFSRIIHSSAAFFSPYNTPSESASDLQVDQQIQKELEQAAERGMVSTRSQDNTPIGDASYPSKQLYPQVVVLEKKRKADDEAKQSPAQAVTKRRRRSAKSNGNAAPSSSASKPGRPRRVASAKFTNGDAAHVIDHHDSDQEPPTQGNRPSPQTPKTTTEQTMDGREDEVIAVAVNNHSHTPNLDDEVSEAKDLLKSSSGSAGRSRKGKIPKKEEKDEDENAGVNGNEADMSARGKKPETSFGTKATHKRFGSEDVEVLGTVLSNGMEAKEGTHKDQLEDEGDSGDEAPETVTASAGFDRARTTALDAAKVATRQEADKKLRRREHDERLRLQAKSAKDLRFKDKPSSKLRVPKRPLPEVLKEDGQKPVEKPESLGELPQGIDGEGQIPNAKPKSSGKTPLPLLLPEEILAAEPVIHAPNPSNSKSKLAISQKRKYLDLETKAPKDIKRGNVNVRVLLNDQSILPPKSSQASKALREYWLTGRGVPRQKPSGGFIRKRL</sequence>